<reference evidence="1 2" key="1">
    <citation type="journal article" date="2022" name="New Phytol.">
        <title>Ecological generalism drives hyperdiversity of secondary metabolite gene clusters in xylarialean endophytes.</title>
        <authorList>
            <person name="Franco M.E.E."/>
            <person name="Wisecaver J.H."/>
            <person name="Arnold A.E."/>
            <person name="Ju Y.M."/>
            <person name="Slot J.C."/>
            <person name="Ahrendt S."/>
            <person name="Moore L.P."/>
            <person name="Eastman K.E."/>
            <person name="Scott K."/>
            <person name="Konkel Z."/>
            <person name="Mondo S.J."/>
            <person name="Kuo A."/>
            <person name="Hayes R.D."/>
            <person name="Haridas S."/>
            <person name="Andreopoulos B."/>
            <person name="Riley R."/>
            <person name="LaButti K."/>
            <person name="Pangilinan J."/>
            <person name="Lipzen A."/>
            <person name="Amirebrahimi M."/>
            <person name="Yan J."/>
            <person name="Adam C."/>
            <person name="Keymanesh K."/>
            <person name="Ng V."/>
            <person name="Louie K."/>
            <person name="Northen T."/>
            <person name="Drula E."/>
            <person name="Henrissat B."/>
            <person name="Hsieh H.M."/>
            <person name="Youens-Clark K."/>
            <person name="Lutzoni F."/>
            <person name="Miadlikowska J."/>
            <person name="Eastwood D.C."/>
            <person name="Hamelin R.C."/>
            <person name="Grigoriev I.V."/>
            <person name="U'Ren J.M."/>
        </authorList>
    </citation>
    <scope>NUCLEOTIDE SEQUENCE [LARGE SCALE GENOMIC DNA]</scope>
    <source>
        <strain evidence="1 2">ER1909</strain>
    </source>
</reference>
<evidence type="ECO:0000313" key="2">
    <source>
        <dbReference type="Proteomes" id="UP001497680"/>
    </source>
</evidence>
<name>A0ACC0CJR3_9PEZI</name>
<organism evidence="1 2">
    <name type="scientific">Hypoxylon rubiginosum</name>
    <dbReference type="NCBI Taxonomy" id="110542"/>
    <lineage>
        <taxon>Eukaryota</taxon>
        <taxon>Fungi</taxon>
        <taxon>Dikarya</taxon>
        <taxon>Ascomycota</taxon>
        <taxon>Pezizomycotina</taxon>
        <taxon>Sordariomycetes</taxon>
        <taxon>Xylariomycetidae</taxon>
        <taxon>Xylariales</taxon>
        <taxon>Hypoxylaceae</taxon>
        <taxon>Hypoxylon</taxon>
    </lineage>
</organism>
<protein>
    <submittedName>
        <fullName evidence="1">General substrate transporter</fullName>
    </submittedName>
</protein>
<sequence length="488" mass="53739">MLGPKSRIFLVMIGTMASIANFSYDAAMINSLNIMNYFATYFKLNSTTSGLNVAIIYAGSVLALPFAGPLLDRFGRRKGMIVATVVGLIGCILQVAAKEIIQLLIGRFLLGTTFIVVGAGGPSWLMEIAPPKSRALITHGMLGSLPITGTIGAILYLGIWQSTSDWAWRGGLMGELVGPIIALCVLPFSPESIRYSIAKKRTEEAFDTLVSLRSGDRDDPEVIAEFESIVGSIRHETEGTSENSWRPLIKPGPNLRRFGIAVLTNIFWQTNGTNFMPYFFTLVISEAGVESTSTLLKVNVAISAWAALANVCGIILTAQWGRRKMFLLCTPILGLSFLVLGILQYYIDTYQYSSYGIGAVAVCFIFQWTSFSSWMILTFSYPAEILKYTQRAKGMVASQAIGYLVGCMMTYTMPLALERISWIYYIINAAWIVPMVGIIWFIFPETKGKSLEEIDEIFEGARTSSLHEVLDGVEIEMSTVTKDSDDNK</sequence>
<gene>
    <name evidence="1" type="ORF">F4821DRAFT_54020</name>
</gene>
<comment type="caution">
    <text evidence="1">The sequence shown here is derived from an EMBL/GenBank/DDBJ whole genome shotgun (WGS) entry which is preliminary data.</text>
</comment>
<keyword evidence="2" id="KW-1185">Reference proteome</keyword>
<evidence type="ECO:0000313" key="1">
    <source>
        <dbReference type="EMBL" id="KAI6080616.1"/>
    </source>
</evidence>
<proteinExistence type="predicted"/>
<dbReference type="Proteomes" id="UP001497680">
    <property type="component" value="Unassembled WGS sequence"/>
</dbReference>
<dbReference type="EMBL" id="MU394432">
    <property type="protein sequence ID" value="KAI6080616.1"/>
    <property type="molecule type" value="Genomic_DNA"/>
</dbReference>
<accession>A0ACC0CJR3</accession>